<feature type="domain" description="ABC transporter" evidence="17">
    <location>
        <begin position="618"/>
        <end position="963"/>
    </location>
</feature>
<keyword evidence="6" id="KW-0227">DNA damage</keyword>
<dbReference type="Pfam" id="PF17755">
    <property type="entry name" value="UvrA_DNA-bind"/>
    <property type="match status" value="1"/>
</dbReference>
<dbReference type="PANTHER" id="PTHR43152:SF3">
    <property type="entry name" value="UVRABC SYSTEM PROTEIN A"/>
    <property type="match status" value="1"/>
</dbReference>
<keyword evidence="13" id="KW-0234">DNA repair</keyword>
<dbReference type="GO" id="GO:0016887">
    <property type="term" value="F:ATP hydrolysis activity"/>
    <property type="evidence" value="ECO:0007669"/>
    <property type="project" value="InterPro"/>
</dbReference>
<dbReference type="GO" id="GO:0005524">
    <property type="term" value="F:ATP binding"/>
    <property type="evidence" value="ECO:0007669"/>
    <property type="project" value="UniProtKB-KW"/>
</dbReference>
<dbReference type="Pfam" id="PF00005">
    <property type="entry name" value="ABC_tran"/>
    <property type="match status" value="1"/>
</dbReference>
<dbReference type="PROSITE" id="PS50893">
    <property type="entry name" value="ABC_TRANSPORTER_2"/>
    <property type="match status" value="2"/>
</dbReference>
<dbReference type="InterPro" id="IPR041552">
    <property type="entry name" value="UvrA_DNA-bd"/>
</dbReference>
<dbReference type="InterPro" id="IPR027417">
    <property type="entry name" value="P-loop_NTPase"/>
</dbReference>
<dbReference type="AlphaFoldDB" id="A0A379E563"/>
<keyword evidence="12" id="KW-0238">DNA-binding</keyword>
<reference evidence="18 19" key="1">
    <citation type="submission" date="2018-06" db="EMBL/GenBank/DDBJ databases">
        <authorList>
            <consortium name="Pathogen Informatics"/>
            <person name="Doyle S."/>
        </authorList>
    </citation>
    <scope>NUCLEOTIDE SEQUENCE [LARGE SCALE GENOMIC DNA]</scope>
    <source>
        <strain evidence="18 19">NCTC13067</strain>
    </source>
</reference>
<keyword evidence="7" id="KW-0228">DNA excision</keyword>
<evidence type="ECO:0000256" key="9">
    <source>
        <dbReference type="ARBA" id="ARBA00022833"/>
    </source>
</evidence>
<gene>
    <name evidence="18" type="primary">uvrA_2</name>
    <name evidence="18" type="ORF">NCTC13067_01100</name>
</gene>
<dbReference type="NCBIfam" id="TIGR00630">
    <property type="entry name" value="uvra"/>
    <property type="match status" value="1"/>
</dbReference>
<dbReference type="InterPro" id="IPR003439">
    <property type="entry name" value="ABC_transporter-like_ATP-bd"/>
</dbReference>
<dbReference type="Gene3D" id="3.40.50.300">
    <property type="entry name" value="P-loop containing nucleotide triphosphate hydrolases"/>
    <property type="match status" value="2"/>
</dbReference>
<evidence type="ECO:0000256" key="7">
    <source>
        <dbReference type="ARBA" id="ARBA00022769"/>
    </source>
</evidence>
<evidence type="ECO:0000256" key="14">
    <source>
        <dbReference type="ARBA" id="ARBA00038000"/>
    </source>
</evidence>
<comment type="similarity">
    <text evidence="14">Belongs to the ABC transporter superfamily. UvrA family.</text>
</comment>
<evidence type="ECO:0000256" key="2">
    <source>
        <dbReference type="ARBA" id="ARBA00022490"/>
    </source>
</evidence>
<evidence type="ECO:0000313" key="19">
    <source>
        <dbReference type="Proteomes" id="UP000255469"/>
    </source>
</evidence>
<comment type="subcellular location">
    <subcellularLocation>
        <location evidence="1">Cytoplasm</location>
    </subcellularLocation>
</comment>
<dbReference type="Proteomes" id="UP000255469">
    <property type="component" value="Unassembled WGS sequence"/>
</dbReference>
<evidence type="ECO:0000256" key="8">
    <source>
        <dbReference type="ARBA" id="ARBA00022771"/>
    </source>
</evidence>
<protein>
    <recommendedName>
        <fullName evidence="15">UvrABC system protein A</fullName>
    </recommendedName>
    <alternativeName>
        <fullName evidence="16">Excinuclease ABC subunit A</fullName>
    </alternativeName>
</protein>
<dbReference type="InterPro" id="IPR041102">
    <property type="entry name" value="UvrA_inter"/>
</dbReference>
<evidence type="ECO:0000256" key="4">
    <source>
        <dbReference type="ARBA" id="ARBA00022737"/>
    </source>
</evidence>
<dbReference type="InterPro" id="IPR013815">
    <property type="entry name" value="ATP_grasp_subdomain_1"/>
</dbReference>
<keyword evidence="10" id="KW-0067">ATP-binding</keyword>
<dbReference type="Gene3D" id="3.30.1490.20">
    <property type="entry name" value="ATP-grasp fold, A domain"/>
    <property type="match status" value="1"/>
</dbReference>
<evidence type="ECO:0000256" key="12">
    <source>
        <dbReference type="ARBA" id="ARBA00023125"/>
    </source>
</evidence>
<dbReference type="SUPFAM" id="SSF52540">
    <property type="entry name" value="P-loop containing nucleoside triphosphate hydrolases"/>
    <property type="match status" value="2"/>
</dbReference>
<dbReference type="Pfam" id="PF17760">
    <property type="entry name" value="UvrA_inter"/>
    <property type="match status" value="1"/>
</dbReference>
<evidence type="ECO:0000256" key="11">
    <source>
        <dbReference type="ARBA" id="ARBA00022881"/>
    </source>
</evidence>
<proteinExistence type="inferred from homology"/>
<dbReference type="GO" id="GO:0003677">
    <property type="term" value="F:DNA binding"/>
    <property type="evidence" value="ECO:0007669"/>
    <property type="project" value="UniProtKB-KW"/>
</dbReference>
<keyword evidence="9" id="KW-0862">Zinc</keyword>
<evidence type="ECO:0000256" key="13">
    <source>
        <dbReference type="ARBA" id="ARBA00023204"/>
    </source>
</evidence>
<evidence type="ECO:0000256" key="6">
    <source>
        <dbReference type="ARBA" id="ARBA00022763"/>
    </source>
</evidence>
<keyword evidence="4" id="KW-0677">Repeat</keyword>
<keyword evidence="2" id="KW-0963">Cytoplasm</keyword>
<keyword evidence="5" id="KW-0547">Nucleotide-binding</keyword>
<dbReference type="InterPro" id="IPR004602">
    <property type="entry name" value="UvrA"/>
</dbReference>
<organism evidence="18 19">
    <name type="scientific">Prevotella denticola</name>
    <dbReference type="NCBI Taxonomy" id="28129"/>
    <lineage>
        <taxon>Bacteria</taxon>
        <taxon>Pseudomonadati</taxon>
        <taxon>Bacteroidota</taxon>
        <taxon>Bacteroidia</taxon>
        <taxon>Bacteroidales</taxon>
        <taxon>Prevotellaceae</taxon>
        <taxon>Prevotella</taxon>
    </lineage>
</organism>
<sequence>MMLEGKKKETTKYIEVKGARVNNLKNINVKIPQGQFIAITGVSGSGKSSLAFDTLYAEGQRRYVESLSAYARQFLGRMSKPEVDFIKGLPPAIAIEQKVVSRNPRSTVGTSTEIYEYLRLLYARIGRTFSPISGEEVKHHSVEDVIEKVESYSKGTKFCILAPLHIVEGRSIQQQLEMELQEGYARIYAGGDFIRIEDWLAAHPSNEERNGKTQEATERVCLVIDRMAVDSSKDAISRLTDSCETAFYEGDGNMQLMILPARITYDFSTRFEADGIRFEEPNDNMFSFNSPLGACPTCEGFGRIIGIDEKLVIPDSSLSVYDGCVQCWHGDKMATWKEEFCRRAAKDDFPIFKPYYELTKSEKESLWKGLPSERKADIHDRVCIDAFFQMLKENQYKIQYRVMLSRYRGKTVCPDCHGTKLKKEATWVKIDGKAITDLVDMPIVNLKEWFDRLELTEHEQEISKRLMTEIKNRLQFLLDVGLGYLTLNRQSNSLSGGESQRINLTTSLGSSLVGSLYILDEPSIGLHSRDTARLIHVLKELQALGNTVIVVEHDEEIMRAADYLIDVGPDAGRLGGEIVFEGKVSDIQQIKNNVEDAADKASRQLLEQYPRSYTIKYLTGAEVIKIPAGRRPWNMAIELKGARMNNLKGVDVKFPLNVLTVVTGVSGSGKSSLVKGILYPALKRHLDEIADTPGEYSSLGGDWKQIRHVEFVDQNPIGKSTRSNPATYVKAYDEIRKLFAEQQLSKQMGYTPQYFSFNTEGGRCEECKGAGVITVEMQFMADLVLECEECHGQRFKREILDVQFQGKNINDILNMTVSEAIQFFSKHKRRAIVSRLKPLEDVGLGYIKLGQSSSTLSGGENQRVKLAYFIGQEQQEPTLFIFDEPTTGLHFHDIQRLLHAFDALIDRGHSILVIEHNLDVIKCADHVIDLGPDGGDKGGQLVAAGTPEEVARCKDSLTGKYLAAKLAADS</sequence>
<evidence type="ECO:0000256" key="3">
    <source>
        <dbReference type="ARBA" id="ARBA00022723"/>
    </source>
</evidence>
<dbReference type="Gene3D" id="1.10.8.280">
    <property type="entry name" value="ABC transporter ATPase domain-like"/>
    <property type="match status" value="1"/>
</dbReference>
<keyword evidence="3" id="KW-0479">Metal-binding</keyword>
<keyword evidence="11" id="KW-0267">Excision nuclease</keyword>
<dbReference type="GO" id="GO:0006289">
    <property type="term" value="P:nucleotide-excision repair"/>
    <property type="evidence" value="ECO:0007669"/>
    <property type="project" value="InterPro"/>
</dbReference>
<evidence type="ECO:0000256" key="1">
    <source>
        <dbReference type="ARBA" id="ARBA00004496"/>
    </source>
</evidence>
<evidence type="ECO:0000259" key="17">
    <source>
        <dbReference type="PROSITE" id="PS50893"/>
    </source>
</evidence>
<evidence type="ECO:0000256" key="10">
    <source>
        <dbReference type="ARBA" id="ARBA00022840"/>
    </source>
</evidence>
<keyword evidence="8" id="KW-0863">Zinc-finger</keyword>
<evidence type="ECO:0000313" key="18">
    <source>
        <dbReference type="EMBL" id="SUB87432.1"/>
    </source>
</evidence>
<dbReference type="GO" id="GO:0005737">
    <property type="term" value="C:cytoplasm"/>
    <property type="evidence" value="ECO:0007669"/>
    <property type="project" value="UniProtKB-SubCell"/>
</dbReference>
<evidence type="ECO:0000256" key="15">
    <source>
        <dbReference type="ARBA" id="ARBA00039316"/>
    </source>
</evidence>
<name>A0A379E563_9BACT</name>
<accession>A0A379E563</accession>
<evidence type="ECO:0000256" key="5">
    <source>
        <dbReference type="ARBA" id="ARBA00022741"/>
    </source>
</evidence>
<dbReference type="EMBL" id="UGTM01000001">
    <property type="protein sequence ID" value="SUB87432.1"/>
    <property type="molecule type" value="Genomic_DNA"/>
</dbReference>
<evidence type="ECO:0000256" key="16">
    <source>
        <dbReference type="ARBA" id="ARBA00042156"/>
    </source>
</evidence>
<dbReference type="OMA" id="KIQYRVM"/>
<feature type="domain" description="ABC transporter" evidence="17">
    <location>
        <begin position="5"/>
        <end position="594"/>
    </location>
</feature>
<dbReference type="Gene3D" id="1.20.1580.10">
    <property type="entry name" value="ABC transporter ATPase like domain"/>
    <property type="match status" value="2"/>
</dbReference>
<dbReference type="GO" id="GO:0008270">
    <property type="term" value="F:zinc ion binding"/>
    <property type="evidence" value="ECO:0007669"/>
    <property type="project" value="UniProtKB-KW"/>
</dbReference>
<dbReference type="GO" id="GO:0004518">
    <property type="term" value="F:nuclease activity"/>
    <property type="evidence" value="ECO:0007669"/>
    <property type="project" value="UniProtKB-KW"/>
</dbReference>
<dbReference type="RefSeq" id="WP_013671138.1">
    <property type="nucleotide sequence ID" value="NZ_CP072371.1"/>
</dbReference>
<dbReference type="GO" id="GO:0009380">
    <property type="term" value="C:excinuclease repair complex"/>
    <property type="evidence" value="ECO:0007669"/>
    <property type="project" value="InterPro"/>
</dbReference>
<dbReference type="PANTHER" id="PTHR43152">
    <property type="entry name" value="UVRABC SYSTEM PROTEIN A"/>
    <property type="match status" value="1"/>
</dbReference>